<dbReference type="OrthoDB" id="4962633at2"/>
<protein>
    <submittedName>
        <fullName evidence="5">GPP34 family phosphoprotein</fullName>
    </submittedName>
</protein>
<accession>A0A3G8ZI56</accession>
<dbReference type="AlphaFoldDB" id="A0A3G8ZI56"/>
<gene>
    <name evidence="5" type="ORF">EH165_01840</name>
</gene>
<dbReference type="InterPro" id="IPR008628">
    <property type="entry name" value="GPP34-like"/>
</dbReference>
<dbReference type="InterPro" id="IPR038261">
    <property type="entry name" value="GPP34-like_sf"/>
</dbReference>
<name>A0A3G8ZI56_9ACTN</name>
<dbReference type="Pfam" id="PF05719">
    <property type="entry name" value="GPP34"/>
    <property type="match status" value="1"/>
</dbReference>
<evidence type="ECO:0000256" key="1">
    <source>
        <dbReference type="ARBA" id="ARBA00004255"/>
    </source>
</evidence>
<comment type="subcellular location">
    <subcellularLocation>
        <location evidence="1">Golgi apparatus membrane</location>
        <topology evidence="1">Peripheral membrane protein</topology>
        <orientation evidence="1">Cytoplasmic side</orientation>
    </subcellularLocation>
</comment>
<evidence type="ECO:0000256" key="3">
    <source>
        <dbReference type="ARBA" id="ARBA00023121"/>
    </source>
</evidence>
<dbReference type="RefSeq" id="WP_124797777.1">
    <property type="nucleotide sequence ID" value="NZ_CP034170.1"/>
</dbReference>
<keyword evidence="4" id="KW-0472">Membrane</keyword>
<evidence type="ECO:0000256" key="2">
    <source>
        <dbReference type="ARBA" id="ARBA00023034"/>
    </source>
</evidence>
<reference evidence="5 6" key="2">
    <citation type="submission" date="2018-12" db="EMBL/GenBank/DDBJ databases">
        <title>Nakamurella antarcticus sp. nov., isolated from Antarctica South Shetland Islands soil.</title>
        <authorList>
            <person name="Peng F."/>
        </authorList>
    </citation>
    <scope>NUCLEOTIDE SEQUENCE [LARGE SCALE GENOMIC DNA]</scope>
    <source>
        <strain evidence="5 6">S14-144</strain>
    </source>
</reference>
<reference evidence="5 6" key="1">
    <citation type="submission" date="2018-11" db="EMBL/GenBank/DDBJ databases">
        <authorList>
            <person name="Da X."/>
        </authorList>
    </citation>
    <scope>NUCLEOTIDE SEQUENCE [LARGE SCALE GENOMIC DNA]</scope>
    <source>
        <strain evidence="5 6">S14-144</strain>
    </source>
</reference>
<evidence type="ECO:0000256" key="4">
    <source>
        <dbReference type="ARBA" id="ARBA00023136"/>
    </source>
</evidence>
<evidence type="ECO:0000313" key="6">
    <source>
        <dbReference type="Proteomes" id="UP000268084"/>
    </source>
</evidence>
<proteinExistence type="predicted"/>
<organism evidence="5 6">
    <name type="scientific">Nakamurella antarctica</name>
    <dbReference type="NCBI Taxonomy" id="1902245"/>
    <lineage>
        <taxon>Bacteria</taxon>
        <taxon>Bacillati</taxon>
        <taxon>Actinomycetota</taxon>
        <taxon>Actinomycetes</taxon>
        <taxon>Nakamurellales</taxon>
        <taxon>Nakamurellaceae</taxon>
        <taxon>Nakamurella</taxon>
    </lineage>
</organism>
<dbReference type="GO" id="GO:0012505">
    <property type="term" value="C:endomembrane system"/>
    <property type="evidence" value="ECO:0007669"/>
    <property type="project" value="UniProtKB-ARBA"/>
</dbReference>
<dbReference type="KEGG" id="nak:EH165_01840"/>
<keyword evidence="6" id="KW-1185">Reference proteome</keyword>
<keyword evidence="2" id="KW-0333">Golgi apparatus</keyword>
<sequence length="207" mass="22696">MGETNLSLIDELALLALREENGRPLIGKMELDCAFAGALLAELEIAGRIALVNSLVLLVDQAPVGHDGVDSLLRQIAADPEPHKPEFWVRTLQPHHPRTGVLTSLTEQGLVKEQETKILGLFTLKRYPQISRVPEAEIRDRMSAAIDGQEVPSRVLVLISLVTGCGLARKLFTLADRPKVRELAKQHWSGLAVRSVIDMNYTEVAAG</sequence>
<dbReference type="Gene3D" id="1.10.3630.10">
    <property type="entry name" value="yeast vps74-n-term truncation variant domain like"/>
    <property type="match status" value="1"/>
</dbReference>
<dbReference type="Proteomes" id="UP000268084">
    <property type="component" value="Chromosome"/>
</dbReference>
<dbReference type="GO" id="GO:0005737">
    <property type="term" value="C:cytoplasm"/>
    <property type="evidence" value="ECO:0007669"/>
    <property type="project" value="UniProtKB-ARBA"/>
</dbReference>
<evidence type="ECO:0000313" key="5">
    <source>
        <dbReference type="EMBL" id="AZI57092.1"/>
    </source>
</evidence>
<dbReference type="EMBL" id="CP034170">
    <property type="protein sequence ID" value="AZI57092.1"/>
    <property type="molecule type" value="Genomic_DNA"/>
</dbReference>
<dbReference type="GO" id="GO:0070273">
    <property type="term" value="F:phosphatidylinositol-4-phosphate binding"/>
    <property type="evidence" value="ECO:0007669"/>
    <property type="project" value="InterPro"/>
</dbReference>
<keyword evidence="3" id="KW-0446">Lipid-binding</keyword>